<dbReference type="Proteomes" id="UP000323505">
    <property type="component" value="Unassembled WGS sequence"/>
</dbReference>
<gene>
    <name evidence="6" type="ORF">FXF68_40350</name>
</gene>
<evidence type="ECO:0000256" key="4">
    <source>
        <dbReference type="PROSITE-ProRule" id="PRU00335"/>
    </source>
</evidence>
<keyword evidence="1" id="KW-0805">Transcription regulation</keyword>
<dbReference type="PRINTS" id="PR00455">
    <property type="entry name" value="HTHTETR"/>
</dbReference>
<organism evidence="6 7">
    <name type="scientific">Actinomadura decatromicini</name>
    <dbReference type="NCBI Taxonomy" id="2604572"/>
    <lineage>
        <taxon>Bacteria</taxon>
        <taxon>Bacillati</taxon>
        <taxon>Actinomycetota</taxon>
        <taxon>Actinomycetes</taxon>
        <taxon>Streptosporangiales</taxon>
        <taxon>Thermomonosporaceae</taxon>
        <taxon>Actinomadura</taxon>
    </lineage>
</organism>
<dbReference type="InterPro" id="IPR036271">
    <property type="entry name" value="Tet_transcr_reg_TetR-rel_C_sf"/>
</dbReference>
<reference evidence="6 7" key="1">
    <citation type="submission" date="2019-08" db="EMBL/GenBank/DDBJ databases">
        <title>Actinomadura sp. nov. CYP1-5 isolated from mountain soil.</title>
        <authorList>
            <person name="Songsumanus A."/>
            <person name="Kuncharoen N."/>
            <person name="Kudo T."/>
            <person name="Yuki M."/>
            <person name="Igarashi Y."/>
            <person name="Tanasupawat S."/>
        </authorList>
    </citation>
    <scope>NUCLEOTIDE SEQUENCE [LARGE SCALE GENOMIC DNA]</scope>
    <source>
        <strain evidence="6 7">CYP1-5</strain>
    </source>
</reference>
<dbReference type="InterPro" id="IPR011075">
    <property type="entry name" value="TetR_C"/>
</dbReference>
<evidence type="ECO:0000313" key="7">
    <source>
        <dbReference type="Proteomes" id="UP000323505"/>
    </source>
</evidence>
<feature type="DNA-binding region" description="H-T-H motif" evidence="4">
    <location>
        <begin position="34"/>
        <end position="53"/>
    </location>
</feature>
<keyword evidence="7" id="KW-1185">Reference proteome</keyword>
<proteinExistence type="predicted"/>
<dbReference type="RefSeq" id="WP_148768093.1">
    <property type="nucleotide sequence ID" value="NZ_VSRQ01000013.1"/>
</dbReference>
<protein>
    <submittedName>
        <fullName evidence="6">TetR/AcrR family transcriptional regulator</fullName>
    </submittedName>
</protein>
<evidence type="ECO:0000259" key="5">
    <source>
        <dbReference type="PROSITE" id="PS50977"/>
    </source>
</evidence>
<dbReference type="PANTHER" id="PTHR47506">
    <property type="entry name" value="TRANSCRIPTIONAL REGULATORY PROTEIN"/>
    <property type="match status" value="1"/>
</dbReference>
<comment type="caution">
    <text evidence="6">The sequence shown here is derived from an EMBL/GenBank/DDBJ whole genome shotgun (WGS) entry which is preliminary data.</text>
</comment>
<dbReference type="InterPro" id="IPR001647">
    <property type="entry name" value="HTH_TetR"/>
</dbReference>
<feature type="domain" description="HTH tetR-type" evidence="5">
    <location>
        <begin position="11"/>
        <end position="71"/>
    </location>
</feature>
<sequence>MAHEPTTDRGRRSRDRIVEAADALIDDQGVRGAGVDRIIARARVSKSQLYHFFSGKDDLVRAVIADRFERVLDAQMSMLTDLGSWAGIRRWLDMFVTENQVHDLPGCPIGTLAGELAARDEAARADLAGCFSTWEQYLVKGLESMRARGQLVPDADPEQLATVVFAGLQGGLLLAKTHKNIEPLRIALDAAFAHLRSFRAQAEHPQEHT</sequence>
<dbReference type="SUPFAM" id="SSF46689">
    <property type="entry name" value="Homeodomain-like"/>
    <property type="match status" value="1"/>
</dbReference>
<dbReference type="Pfam" id="PF00440">
    <property type="entry name" value="TetR_N"/>
    <property type="match status" value="1"/>
</dbReference>
<keyword evidence="2 4" id="KW-0238">DNA-binding</keyword>
<dbReference type="Pfam" id="PF16925">
    <property type="entry name" value="TetR_C_13"/>
    <property type="match status" value="1"/>
</dbReference>
<dbReference type="PANTHER" id="PTHR47506:SF1">
    <property type="entry name" value="HTH-TYPE TRANSCRIPTIONAL REGULATOR YJDC"/>
    <property type="match status" value="1"/>
</dbReference>
<evidence type="ECO:0000256" key="1">
    <source>
        <dbReference type="ARBA" id="ARBA00023015"/>
    </source>
</evidence>
<dbReference type="SUPFAM" id="SSF48498">
    <property type="entry name" value="Tetracyclin repressor-like, C-terminal domain"/>
    <property type="match status" value="1"/>
</dbReference>
<evidence type="ECO:0000256" key="3">
    <source>
        <dbReference type="ARBA" id="ARBA00023163"/>
    </source>
</evidence>
<keyword evidence="3" id="KW-0804">Transcription</keyword>
<dbReference type="Gene3D" id="1.10.357.10">
    <property type="entry name" value="Tetracycline Repressor, domain 2"/>
    <property type="match status" value="1"/>
</dbReference>
<evidence type="ECO:0000313" key="6">
    <source>
        <dbReference type="EMBL" id="TYK43122.1"/>
    </source>
</evidence>
<dbReference type="AlphaFoldDB" id="A0A5D3F4L4"/>
<evidence type="ECO:0000256" key="2">
    <source>
        <dbReference type="ARBA" id="ARBA00023125"/>
    </source>
</evidence>
<name>A0A5D3F4L4_9ACTN</name>
<dbReference type="InterPro" id="IPR009057">
    <property type="entry name" value="Homeodomain-like_sf"/>
</dbReference>
<dbReference type="PROSITE" id="PS50977">
    <property type="entry name" value="HTH_TETR_2"/>
    <property type="match status" value="1"/>
</dbReference>
<dbReference type="GO" id="GO:0003677">
    <property type="term" value="F:DNA binding"/>
    <property type="evidence" value="ECO:0007669"/>
    <property type="project" value="UniProtKB-UniRule"/>
</dbReference>
<dbReference type="EMBL" id="VSRQ01000013">
    <property type="protein sequence ID" value="TYK43122.1"/>
    <property type="molecule type" value="Genomic_DNA"/>
</dbReference>
<accession>A0A5D3F4L4</accession>